<dbReference type="PANTHER" id="PTHR43217">
    <property type="entry name" value="SUCCINATE SEMIALDEHYDE DEHYDROGENASE [NAD(P)+] SAD"/>
    <property type="match status" value="1"/>
</dbReference>
<feature type="domain" description="Aldehyde dehydrogenase" evidence="4">
    <location>
        <begin position="17"/>
        <end position="468"/>
    </location>
</feature>
<keyword evidence="2" id="KW-0521">NADP</keyword>
<evidence type="ECO:0000256" key="3">
    <source>
        <dbReference type="ARBA" id="ARBA00023002"/>
    </source>
</evidence>
<sequence length="490" mass="52060">MQATVRLARSSNSAAPMTFTAVNPATGKAVASYEETSPAAVRQAVEQAHEASLQWRRRDIAERAKSMRTAGRLLRERSNRYGRLMAEEMGKPIKQGVAEAQKCADGCDFFAENAASFLAPEIIDTGAAKSFVTFQPLGVILAIMPWNFPFWQVFRFAAPALMAGNAGVMKHSSNVPGCALAIEEVFREAGFPEHLFRTLLIGSGSVDDLIANPLVRAVTLTGSGPAGRAVARKAGEMLKKTVLELGGSDAYLVLDDADVSFAAKASAEGRLVNSGQSCIAAKRFIVVDSLHSSFEDAFVEEMRAAKMGDPLSEDTTVGPLARHDLREALHRQVETSLAKGARCLLGGKIPDGPGAFYPPTVLTDVRPGMPAYDEEMFGPVAAIIPVGDEKTAIDVANDSAFGLGGGIFTRDIDRGERLAVEAVEAGSVFVNRTVQSHPKLPFGGVKESGYGRELSHYGIKEFVNIKTVVVSESGGSPTVGGRQAASAKTE</sequence>
<dbReference type="AlphaFoldDB" id="H0HM14"/>
<dbReference type="CDD" id="cd07100">
    <property type="entry name" value="ALDH_SSADH1_GabD1"/>
    <property type="match status" value="1"/>
</dbReference>
<name>H0HM14_9HYPH</name>
<dbReference type="InterPro" id="IPR044148">
    <property type="entry name" value="ALDH_GabD1-like"/>
</dbReference>
<dbReference type="Pfam" id="PF00171">
    <property type="entry name" value="Aldedh"/>
    <property type="match status" value="1"/>
</dbReference>
<dbReference type="SUPFAM" id="SSF53720">
    <property type="entry name" value="ALDH-like"/>
    <property type="match status" value="1"/>
</dbReference>
<evidence type="ECO:0000256" key="1">
    <source>
        <dbReference type="ARBA" id="ARBA00009986"/>
    </source>
</evidence>
<dbReference type="GO" id="GO:0004030">
    <property type="term" value="F:aldehyde dehydrogenase [NAD(P)+] activity"/>
    <property type="evidence" value="ECO:0007669"/>
    <property type="project" value="InterPro"/>
</dbReference>
<accession>H0HM14</accession>
<keyword evidence="6" id="KW-1185">Reference proteome</keyword>
<dbReference type="PROSITE" id="PS00070">
    <property type="entry name" value="ALDEHYDE_DEHYDR_CYS"/>
    <property type="match status" value="1"/>
</dbReference>
<dbReference type="FunFam" id="3.40.309.10:FF:000009">
    <property type="entry name" value="Aldehyde dehydrogenase A"/>
    <property type="match status" value="1"/>
</dbReference>
<dbReference type="EMBL" id="AHAM01000038">
    <property type="protein sequence ID" value="EHK58206.1"/>
    <property type="molecule type" value="Genomic_DNA"/>
</dbReference>
<dbReference type="Proteomes" id="UP000003250">
    <property type="component" value="Unassembled WGS sequence"/>
</dbReference>
<dbReference type="InterPro" id="IPR047110">
    <property type="entry name" value="GABD/Sad-like"/>
</dbReference>
<dbReference type="PATRIC" id="fig|1107882.3.peg.1164"/>
<dbReference type="InterPro" id="IPR016162">
    <property type="entry name" value="Ald_DH_N"/>
</dbReference>
<dbReference type="Gene3D" id="3.40.309.10">
    <property type="entry name" value="Aldehyde Dehydrogenase, Chain A, domain 2"/>
    <property type="match status" value="1"/>
</dbReference>
<comment type="similarity">
    <text evidence="1">Belongs to the aldehyde dehydrogenase family.</text>
</comment>
<dbReference type="PANTHER" id="PTHR43217:SF1">
    <property type="entry name" value="SUCCINATE SEMIALDEHYDE DEHYDROGENASE [NAD(P)+] SAD"/>
    <property type="match status" value="1"/>
</dbReference>
<gene>
    <name evidence="5" type="ORF">MAXJ12_05888</name>
</gene>
<dbReference type="InterPro" id="IPR015590">
    <property type="entry name" value="Aldehyde_DH_dom"/>
</dbReference>
<reference evidence="5 6" key="1">
    <citation type="journal article" date="2012" name="J. Bacteriol.">
        <title>Draft Genome Sequence of Mesorhizobium alhagi CCNWXJ12-2T, a Novel Salt-Resistant Species Isolated from the Desert of Northwestern China.</title>
        <authorList>
            <person name="Zhou M."/>
            <person name="Chen W."/>
            <person name="Chen H."/>
            <person name="Wei G."/>
        </authorList>
    </citation>
    <scope>NUCLEOTIDE SEQUENCE [LARGE SCALE GENOMIC DNA]</scope>
    <source>
        <strain evidence="5 6">CCNWXJ12-2</strain>
    </source>
</reference>
<evidence type="ECO:0000313" key="5">
    <source>
        <dbReference type="EMBL" id="EHK58206.1"/>
    </source>
</evidence>
<dbReference type="InterPro" id="IPR016160">
    <property type="entry name" value="Ald_DH_CS_CYS"/>
</dbReference>
<dbReference type="InterPro" id="IPR016163">
    <property type="entry name" value="Ald_DH_C"/>
</dbReference>
<keyword evidence="3" id="KW-0560">Oxidoreductase</keyword>
<evidence type="ECO:0000259" key="4">
    <source>
        <dbReference type="Pfam" id="PF00171"/>
    </source>
</evidence>
<protein>
    <submittedName>
        <fullName evidence="5">Aldehyde Dehydrogenase</fullName>
    </submittedName>
</protein>
<evidence type="ECO:0000256" key="2">
    <source>
        <dbReference type="ARBA" id="ARBA00022857"/>
    </source>
</evidence>
<proteinExistence type="inferred from homology"/>
<organism evidence="5 6">
    <name type="scientific">Mesorhizobium alhagi CCNWXJ12-2</name>
    <dbReference type="NCBI Taxonomy" id="1107882"/>
    <lineage>
        <taxon>Bacteria</taxon>
        <taxon>Pseudomonadati</taxon>
        <taxon>Pseudomonadota</taxon>
        <taxon>Alphaproteobacteria</taxon>
        <taxon>Hyphomicrobiales</taxon>
        <taxon>Phyllobacteriaceae</taxon>
        <taxon>Allomesorhizobium</taxon>
    </lineage>
</organism>
<dbReference type="FunFam" id="3.40.605.10:FF:000012">
    <property type="entry name" value="NAD-dependent succinate-semialdehyde dehydrogenase"/>
    <property type="match status" value="1"/>
</dbReference>
<dbReference type="InterPro" id="IPR016161">
    <property type="entry name" value="Ald_DH/histidinol_DH"/>
</dbReference>
<dbReference type="GO" id="GO:0004777">
    <property type="term" value="F:succinate-semialdehyde dehydrogenase (NAD+) activity"/>
    <property type="evidence" value="ECO:0007669"/>
    <property type="project" value="TreeGrafter"/>
</dbReference>
<dbReference type="Gene3D" id="3.40.605.10">
    <property type="entry name" value="Aldehyde Dehydrogenase, Chain A, domain 1"/>
    <property type="match status" value="1"/>
</dbReference>
<evidence type="ECO:0000313" key="6">
    <source>
        <dbReference type="Proteomes" id="UP000003250"/>
    </source>
</evidence>